<reference evidence="9" key="1">
    <citation type="submission" date="2020-07" db="EMBL/GenBank/DDBJ databases">
        <title>Huge and variable diversity of episymbiotic CPR bacteria and DPANN archaea in groundwater ecosystems.</title>
        <authorList>
            <person name="He C.Y."/>
            <person name="Keren R."/>
            <person name="Whittaker M."/>
            <person name="Farag I.F."/>
            <person name="Doudna J."/>
            <person name="Cate J.H.D."/>
            <person name="Banfield J.F."/>
        </authorList>
    </citation>
    <scope>NUCLEOTIDE SEQUENCE</scope>
    <source>
        <strain evidence="9">NC_groundwater_1520_Pr4_B-0.1um_53_5</strain>
    </source>
</reference>
<feature type="binding site" evidence="8">
    <location>
        <position position="61"/>
    </location>
    <ligand>
        <name>(R)-pantoate</name>
        <dbReference type="ChEBI" id="CHEBI:15980"/>
    </ligand>
</feature>
<dbReference type="Gene3D" id="3.40.50.620">
    <property type="entry name" value="HUPs"/>
    <property type="match status" value="1"/>
</dbReference>
<feature type="active site" description="Proton donor" evidence="8">
    <location>
        <position position="37"/>
    </location>
</feature>
<dbReference type="CDD" id="cd00560">
    <property type="entry name" value="PanC"/>
    <property type="match status" value="1"/>
</dbReference>
<comment type="function">
    <text evidence="8">Catalyzes the condensation of pantoate with beta-alanine in an ATP-dependent reaction via a pantoyl-adenylate intermediate.</text>
</comment>
<protein>
    <recommendedName>
        <fullName evidence="8">Pantothenate synthetase</fullName>
        <shortName evidence="8">PS</shortName>
        <ecNumber evidence="8">6.3.2.1</ecNumber>
    </recommendedName>
    <alternativeName>
        <fullName evidence="8">Pantoate--beta-alanine ligase</fullName>
    </alternativeName>
    <alternativeName>
        <fullName evidence="8">Pantoate-activating enzyme</fullName>
    </alternativeName>
</protein>
<dbReference type="PANTHER" id="PTHR21299">
    <property type="entry name" value="CYTIDYLATE KINASE/PANTOATE-BETA-ALANINE LIGASE"/>
    <property type="match status" value="1"/>
</dbReference>
<keyword evidence="4 8" id="KW-0566">Pantothenate biosynthesis</keyword>
<dbReference type="SUPFAM" id="SSF52374">
    <property type="entry name" value="Nucleotidylyl transferase"/>
    <property type="match status" value="1"/>
</dbReference>
<proteinExistence type="inferred from homology"/>
<feature type="binding site" evidence="8">
    <location>
        <position position="61"/>
    </location>
    <ligand>
        <name>beta-alanine</name>
        <dbReference type="ChEBI" id="CHEBI:57966"/>
    </ligand>
</feature>
<evidence type="ECO:0000256" key="7">
    <source>
        <dbReference type="ARBA" id="ARBA00048258"/>
    </source>
</evidence>
<feature type="binding site" evidence="8">
    <location>
        <begin position="147"/>
        <end position="150"/>
    </location>
    <ligand>
        <name>ATP</name>
        <dbReference type="ChEBI" id="CHEBI:30616"/>
    </ligand>
</feature>
<dbReference type="GO" id="GO:0005524">
    <property type="term" value="F:ATP binding"/>
    <property type="evidence" value="ECO:0007669"/>
    <property type="project" value="UniProtKB-KW"/>
</dbReference>
<organism evidence="9 10">
    <name type="scientific">candidate division TA06 bacterium</name>
    <dbReference type="NCBI Taxonomy" id="2250710"/>
    <lineage>
        <taxon>Bacteria</taxon>
        <taxon>Bacteria division TA06</taxon>
    </lineage>
</organism>
<dbReference type="EMBL" id="JACQXR010000053">
    <property type="protein sequence ID" value="MBI4726446.1"/>
    <property type="molecule type" value="Genomic_DNA"/>
</dbReference>
<keyword evidence="3 8" id="KW-0436">Ligase</keyword>
<evidence type="ECO:0000256" key="4">
    <source>
        <dbReference type="ARBA" id="ARBA00022655"/>
    </source>
</evidence>
<dbReference type="FunFam" id="3.40.50.620:FF:000013">
    <property type="entry name" value="Pantothenate synthetase"/>
    <property type="match status" value="1"/>
</dbReference>
<feature type="binding site" evidence="8">
    <location>
        <position position="153"/>
    </location>
    <ligand>
        <name>(R)-pantoate</name>
        <dbReference type="ChEBI" id="CHEBI:15980"/>
    </ligand>
</feature>
<evidence type="ECO:0000256" key="3">
    <source>
        <dbReference type="ARBA" id="ARBA00022598"/>
    </source>
</evidence>
<dbReference type="InterPro" id="IPR003721">
    <property type="entry name" value="Pantoate_ligase"/>
</dbReference>
<keyword evidence="6 8" id="KW-0067">ATP-binding</keyword>
<dbReference type="GO" id="GO:0015940">
    <property type="term" value="P:pantothenate biosynthetic process"/>
    <property type="evidence" value="ECO:0007669"/>
    <property type="project" value="UniProtKB-UniRule"/>
</dbReference>
<gene>
    <name evidence="8" type="primary">panC</name>
    <name evidence="9" type="ORF">HY768_04340</name>
</gene>
<evidence type="ECO:0000313" key="9">
    <source>
        <dbReference type="EMBL" id="MBI4726446.1"/>
    </source>
</evidence>
<comment type="miscellaneous">
    <text evidence="8">The reaction proceeds by a bi uni uni bi ping pong mechanism.</text>
</comment>
<evidence type="ECO:0000256" key="2">
    <source>
        <dbReference type="ARBA" id="ARBA00009256"/>
    </source>
</evidence>
<sequence length="280" mass="31044">MKIVKTIKQIRQVIALRKKQGKRIGFVPTMGALHEGHLSLIRLAKKCSDFVVVSIFVNPTQFGLKEDYKKYLRDLKRDAALCQTAGADMIFSPAPEEIYPKGFSTYVNVVGLTEGLCGASRPGHFKGVATVVAKLFNIVQPDVAVFGQKDAQQLAVIRQMTKDLDLPVKIIGAPIVREPDGLAMSSRNVYLTPAERQQATVLHRALKLTQRLVKSGKRESGIVKREMEKTLKRDAPLGEIDYVEIVDSETLKPVKKISRQTLIALAVKFPSARLIDNVVI</sequence>
<comment type="subunit">
    <text evidence="8">Homodimer.</text>
</comment>
<dbReference type="Gene3D" id="3.30.1300.10">
    <property type="entry name" value="Pantoate-beta-alanine ligase, C-terminal domain"/>
    <property type="match status" value="1"/>
</dbReference>
<evidence type="ECO:0000313" key="10">
    <source>
        <dbReference type="Proteomes" id="UP000736328"/>
    </source>
</evidence>
<dbReference type="NCBIfam" id="TIGR00018">
    <property type="entry name" value="panC"/>
    <property type="match status" value="1"/>
</dbReference>
<feature type="binding site" evidence="8">
    <location>
        <position position="176"/>
    </location>
    <ligand>
        <name>ATP</name>
        <dbReference type="ChEBI" id="CHEBI:30616"/>
    </ligand>
</feature>
<dbReference type="FunFam" id="3.30.1300.10:FF:000001">
    <property type="entry name" value="Pantothenate synthetase"/>
    <property type="match status" value="1"/>
</dbReference>
<dbReference type="InterPro" id="IPR014729">
    <property type="entry name" value="Rossmann-like_a/b/a_fold"/>
</dbReference>
<dbReference type="Pfam" id="PF02569">
    <property type="entry name" value="Pantoate_ligase"/>
    <property type="match status" value="1"/>
</dbReference>
<dbReference type="GO" id="GO:0004592">
    <property type="term" value="F:pantoate-beta-alanine ligase activity"/>
    <property type="evidence" value="ECO:0007669"/>
    <property type="project" value="UniProtKB-UniRule"/>
</dbReference>
<dbReference type="Proteomes" id="UP000736328">
    <property type="component" value="Unassembled WGS sequence"/>
</dbReference>
<evidence type="ECO:0000256" key="1">
    <source>
        <dbReference type="ARBA" id="ARBA00004990"/>
    </source>
</evidence>
<keyword evidence="5 8" id="KW-0547">Nucleotide-binding</keyword>
<evidence type="ECO:0000256" key="5">
    <source>
        <dbReference type="ARBA" id="ARBA00022741"/>
    </source>
</evidence>
<feature type="binding site" evidence="8">
    <location>
        <begin position="30"/>
        <end position="37"/>
    </location>
    <ligand>
        <name>ATP</name>
        <dbReference type="ChEBI" id="CHEBI:30616"/>
    </ligand>
</feature>
<dbReference type="GO" id="GO:0005829">
    <property type="term" value="C:cytosol"/>
    <property type="evidence" value="ECO:0007669"/>
    <property type="project" value="TreeGrafter"/>
</dbReference>
<dbReference type="EC" id="6.3.2.1" evidence="8"/>
<keyword evidence="8" id="KW-0963">Cytoplasm</keyword>
<comment type="caution">
    <text evidence="9">The sequence shown here is derived from an EMBL/GenBank/DDBJ whole genome shotgun (WGS) entry which is preliminary data.</text>
</comment>
<dbReference type="InterPro" id="IPR042176">
    <property type="entry name" value="Pantoate_ligase_C"/>
</dbReference>
<dbReference type="HAMAP" id="MF_00158">
    <property type="entry name" value="PanC"/>
    <property type="match status" value="1"/>
</dbReference>
<evidence type="ECO:0000256" key="6">
    <source>
        <dbReference type="ARBA" id="ARBA00022840"/>
    </source>
</evidence>
<dbReference type="AlphaFoldDB" id="A0A933I8G1"/>
<accession>A0A933I8G1</accession>
<comment type="subcellular location">
    <subcellularLocation>
        <location evidence="8">Cytoplasm</location>
    </subcellularLocation>
</comment>
<comment type="catalytic activity">
    <reaction evidence="7 8">
        <text>(R)-pantoate + beta-alanine + ATP = (R)-pantothenate + AMP + diphosphate + H(+)</text>
        <dbReference type="Rhea" id="RHEA:10912"/>
        <dbReference type="ChEBI" id="CHEBI:15378"/>
        <dbReference type="ChEBI" id="CHEBI:15980"/>
        <dbReference type="ChEBI" id="CHEBI:29032"/>
        <dbReference type="ChEBI" id="CHEBI:30616"/>
        <dbReference type="ChEBI" id="CHEBI:33019"/>
        <dbReference type="ChEBI" id="CHEBI:57966"/>
        <dbReference type="ChEBI" id="CHEBI:456215"/>
        <dbReference type="EC" id="6.3.2.1"/>
    </reaction>
</comment>
<dbReference type="InterPro" id="IPR004821">
    <property type="entry name" value="Cyt_trans-like"/>
</dbReference>
<dbReference type="NCBIfam" id="TIGR00125">
    <property type="entry name" value="cyt_tran_rel"/>
    <property type="match status" value="1"/>
</dbReference>
<comment type="similarity">
    <text evidence="2 8">Belongs to the pantothenate synthetase family.</text>
</comment>
<dbReference type="PANTHER" id="PTHR21299:SF1">
    <property type="entry name" value="PANTOATE--BETA-ALANINE LIGASE"/>
    <property type="match status" value="1"/>
</dbReference>
<comment type="pathway">
    <text evidence="1 8">Cofactor biosynthesis; (R)-pantothenate biosynthesis; (R)-pantothenate from (R)-pantoate and beta-alanine: step 1/1.</text>
</comment>
<feature type="binding site" evidence="8">
    <location>
        <begin position="184"/>
        <end position="187"/>
    </location>
    <ligand>
        <name>ATP</name>
        <dbReference type="ChEBI" id="CHEBI:30616"/>
    </ligand>
</feature>
<evidence type="ECO:0000256" key="8">
    <source>
        <dbReference type="HAMAP-Rule" id="MF_00158"/>
    </source>
</evidence>
<name>A0A933I8G1_UNCT6</name>